<dbReference type="AlphaFoldDB" id="A0A8U0RT93"/>
<gene>
    <name evidence="3" type="primary">LOC123390494</name>
</gene>
<feature type="region of interest" description="Disordered" evidence="1">
    <location>
        <begin position="30"/>
        <end position="194"/>
    </location>
</feature>
<name>A0A8U0RT93_MUSPF</name>
<evidence type="ECO:0000256" key="1">
    <source>
        <dbReference type="SAM" id="MobiDB-lite"/>
    </source>
</evidence>
<reference evidence="3" key="1">
    <citation type="submission" date="2025-08" db="UniProtKB">
        <authorList>
            <consortium name="RefSeq"/>
        </authorList>
    </citation>
    <scope>IDENTIFICATION</scope>
    <source>
        <tissue evidence="3">Brain</tissue>
    </source>
</reference>
<dbReference type="RefSeq" id="XP_044930518.1">
    <property type="nucleotide sequence ID" value="XM_045074583.1"/>
</dbReference>
<proteinExistence type="predicted"/>
<accession>A0A8U0RT93</accession>
<dbReference type="Proteomes" id="UP000000715">
    <property type="component" value="Unplaced"/>
</dbReference>
<sequence>MSNCIKCSGPQLDDGEPGKEDFSLCYAPATGLEAGTHPPGLQGWPTRSGVPAGGHTPPLGPSARPPAGAPRPHLLPLPHPRGRAPRSAARLPGSRRAAATAAPARQPAPRRAHGARAPHFLSPKPRPADHSPGQSPAAAAAVVTGEAWRWDRSGAPHKGTGRGPERQEDRRTDRRTDKHGTRGRSSGAAGAVMGPAHRGLLVNRKMHSPTHHTCVPQDTMRGQVACEERKESLFWSPGLEKLK</sequence>
<organism evidence="2 3">
    <name type="scientific">Mustela putorius furo</name>
    <name type="common">European domestic ferret</name>
    <name type="synonym">Mustela furo</name>
    <dbReference type="NCBI Taxonomy" id="9669"/>
    <lineage>
        <taxon>Eukaryota</taxon>
        <taxon>Metazoa</taxon>
        <taxon>Chordata</taxon>
        <taxon>Craniata</taxon>
        <taxon>Vertebrata</taxon>
        <taxon>Euteleostomi</taxon>
        <taxon>Mammalia</taxon>
        <taxon>Eutheria</taxon>
        <taxon>Laurasiatheria</taxon>
        <taxon>Carnivora</taxon>
        <taxon>Caniformia</taxon>
        <taxon>Musteloidea</taxon>
        <taxon>Mustelidae</taxon>
        <taxon>Mustelinae</taxon>
        <taxon>Mustela</taxon>
    </lineage>
</organism>
<feature type="compositionally biased region" description="Pro residues" evidence="1">
    <location>
        <begin position="58"/>
        <end position="79"/>
    </location>
</feature>
<feature type="region of interest" description="Disordered" evidence="1">
    <location>
        <begin position="1"/>
        <end position="20"/>
    </location>
</feature>
<evidence type="ECO:0000313" key="3">
    <source>
        <dbReference type="RefSeq" id="XP_044930518.1"/>
    </source>
</evidence>
<keyword evidence="2" id="KW-1185">Reference proteome</keyword>
<protein>
    <submittedName>
        <fullName evidence="3">Translation initiation factor IF-2-like</fullName>
    </submittedName>
</protein>
<feature type="compositionally biased region" description="Basic and acidic residues" evidence="1">
    <location>
        <begin position="163"/>
        <end position="180"/>
    </location>
</feature>
<feature type="compositionally biased region" description="Low complexity" evidence="1">
    <location>
        <begin position="95"/>
        <end position="107"/>
    </location>
</feature>
<evidence type="ECO:0000313" key="2">
    <source>
        <dbReference type="Proteomes" id="UP000000715"/>
    </source>
</evidence>
<dbReference type="GeneID" id="123390494"/>